<dbReference type="AlphaFoldDB" id="A0A250KRH1"/>
<keyword evidence="2" id="KW-0732">Signal</keyword>
<name>A0A250KRH1_9GAMM</name>
<feature type="chain" id="PRO_5012987571" evidence="2">
    <location>
        <begin position="23"/>
        <end position="213"/>
    </location>
</feature>
<keyword evidence="1" id="KW-0812">Transmembrane</keyword>
<evidence type="ECO:0000256" key="2">
    <source>
        <dbReference type="SAM" id="SignalP"/>
    </source>
</evidence>
<dbReference type="Proteomes" id="UP000266313">
    <property type="component" value="Chromosome"/>
</dbReference>
<protein>
    <submittedName>
        <fullName evidence="3">Uncharacterized protein</fullName>
    </submittedName>
</protein>
<evidence type="ECO:0000313" key="4">
    <source>
        <dbReference type="Proteomes" id="UP000266313"/>
    </source>
</evidence>
<evidence type="ECO:0000256" key="1">
    <source>
        <dbReference type="SAM" id="Phobius"/>
    </source>
</evidence>
<evidence type="ECO:0000313" key="3">
    <source>
        <dbReference type="EMBL" id="BBA34146.1"/>
    </source>
</evidence>
<feature type="transmembrane region" description="Helical" evidence="1">
    <location>
        <begin position="188"/>
        <end position="205"/>
    </location>
</feature>
<reference evidence="3 4" key="1">
    <citation type="submission" date="2016-12" db="EMBL/GenBank/DDBJ databases">
        <title>Genome sequencing of Methylocaldum marinum.</title>
        <authorList>
            <person name="Takeuchi M."/>
            <person name="Kamagata Y."/>
            <person name="Hiraoka S."/>
            <person name="Oshima K."/>
            <person name="Hattori M."/>
            <person name="Iwasaki W."/>
        </authorList>
    </citation>
    <scope>NUCLEOTIDE SEQUENCE [LARGE SCALE GENOMIC DNA]</scope>
    <source>
        <strain evidence="3 4">S8</strain>
    </source>
</reference>
<accession>A0A250KRH1</accession>
<organism evidence="3 4">
    <name type="scientific">Methylocaldum marinum</name>
    <dbReference type="NCBI Taxonomy" id="1432792"/>
    <lineage>
        <taxon>Bacteria</taxon>
        <taxon>Pseudomonadati</taxon>
        <taxon>Pseudomonadota</taxon>
        <taxon>Gammaproteobacteria</taxon>
        <taxon>Methylococcales</taxon>
        <taxon>Methylococcaceae</taxon>
        <taxon>Methylocaldum</taxon>
    </lineage>
</organism>
<feature type="signal peptide" evidence="2">
    <location>
        <begin position="1"/>
        <end position="22"/>
    </location>
</feature>
<keyword evidence="1" id="KW-1133">Transmembrane helix</keyword>
<proteinExistence type="predicted"/>
<keyword evidence="1" id="KW-0472">Membrane</keyword>
<dbReference type="KEGG" id="mmai:sS8_2194"/>
<keyword evidence="4" id="KW-1185">Reference proteome</keyword>
<dbReference type="EMBL" id="AP017928">
    <property type="protein sequence ID" value="BBA34146.1"/>
    <property type="molecule type" value="Genomic_DNA"/>
</dbReference>
<sequence length="213" mass="22168">MKTVCLISVVCTAFAFSMEVSASSVMGDLTPRPGEDGDGINYAFQIYLQGSPETVTGTVGSRAWGEGWTHTAVWGYIDVPTAGTYRLAVSSDASDMVPALTLYQGVDNSGGDNHVFDPLEVPVWVDEPGFAFLEASDQGPGPASGAATVITRFLQAGEYTVVLGGNDFATEGHQVGYSFTVAPVPIPAAVWLFGTGLVGVLGIGAKRRRAVAA</sequence>
<gene>
    <name evidence="3" type="ORF">sS8_2194</name>
</gene>